<dbReference type="Gene3D" id="3.40.50.10240">
    <property type="entry name" value="Thiamin pyrophosphokinase, catalytic domain"/>
    <property type="match status" value="1"/>
</dbReference>
<dbReference type="PANTHER" id="PTHR13622:SF8">
    <property type="entry name" value="THIAMIN PYROPHOSPHOKINASE 1"/>
    <property type="match status" value="1"/>
</dbReference>
<evidence type="ECO:0000259" key="8">
    <source>
        <dbReference type="SMART" id="SM00983"/>
    </source>
</evidence>
<dbReference type="AlphaFoldDB" id="A0A8H3E7X8"/>
<reference evidence="9" key="1">
    <citation type="submission" date="2021-01" db="EMBL/GenBank/DDBJ databases">
        <authorList>
            <person name="Kaushik A."/>
        </authorList>
    </citation>
    <scope>NUCLEOTIDE SEQUENCE</scope>
    <source>
        <strain evidence="9">AG5</strain>
    </source>
</reference>
<protein>
    <recommendedName>
        <fullName evidence="7">Thiamine pyrophosphokinase</fullName>
        <ecNumber evidence="7">2.7.6.2</ecNumber>
    </recommendedName>
</protein>
<evidence type="ECO:0000256" key="1">
    <source>
        <dbReference type="ARBA" id="ARBA00005078"/>
    </source>
</evidence>
<dbReference type="InterPro" id="IPR036759">
    <property type="entry name" value="TPK_catalytic_sf"/>
</dbReference>
<feature type="domain" description="Thiamin pyrophosphokinase thiamin-binding" evidence="8">
    <location>
        <begin position="174"/>
        <end position="247"/>
    </location>
</feature>
<organism evidence="9 10">
    <name type="scientific">Rhizoctonia solani</name>
    <dbReference type="NCBI Taxonomy" id="456999"/>
    <lineage>
        <taxon>Eukaryota</taxon>
        <taxon>Fungi</taxon>
        <taxon>Dikarya</taxon>
        <taxon>Basidiomycota</taxon>
        <taxon>Agaricomycotina</taxon>
        <taxon>Agaricomycetes</taxon>
        <taxon>Cantharellales</taxon>
        <taxon>Ceratobasidiaceae</taxon>
        <taxon>Rhizoctonia</taxon>
    </lineage>
</organism>
<dbReference type="UniPathway" id="UPA00060">
    <property type="reaction ID" value="UER00597"/>
</dbReference>
<dbReference type="InterPro" id="IPR036371">
    <property type="entry name" value="TPK_B1-bd_sf"/>
</dbReference>
<dbReference type="Gene3D" id="2.60.120.320">
    <property type="entry name" value="Thiamin pyrophosphokinase, thiamin-binding domain"/>
    <property type="match status" value="1"/>
</dbReference>
<evidence type="ECO:0000256" key="7">
    <source>
        <dbReference type="PIRNR" id="PIRNR031057"/>
    </source>
</evidence>
<dbReference type="GO" id="GO:0009229">
    <property type="term" value="P:thiamine diphosphate biosynthetic process"/>
    <property type="evidence" value="ECO:0007669"/>
    <property type="project" value="UniProtKB-UniRule"/>
</dbReference>
<keyword evidence="3 7" id="KW-0808">Transferase</keyword>
<dbReference type="GO" id="GO:0030975">
    <property type="term" value="F:thiamine binding"/>
    <property type="evidence" value="ECO:0007669"/>
    <property type="project" value="UniProtKB-UniRule"/>
</dbReference>
<proteinExistence type="inferred from homology"/>
<comment type="similarity">
    <text evidence="2 7">Belongs to the thiamine pyrophosphokinase family.</text>
</comment>
<dbReference type="FunFam" id="2.60.120.320:FF:000001">
    <property type="entry name" value="Thiamine pyrophosphokinase"/>
    <property type="match status" value="1"/>
</dbReference>
<comment type="catalytic activity">
    <reaction evidence="7">
        <text>thiamine + ATP = thiamine diphosphate + AMP + H(+)</text>
        <dbReference type="Rhea" id="RHEA:11576"/>
        <dbReference type="ChEBI" id="CHEBI:15378"/>
        <dbReference type="ChEBI" id="CHEBI:18385"/>
        <dbReference type="ChEBI" id="CHEBI:30616"/>
        <dbReference type="ChEBI" id="CHEBI:58937"/>
        <dbReference type="ChEBI" id="CHEBI:456215"/>
    </reaction>
</comment>
<dbReference type="InterPro" id="IPR006282">
    <property type="entry name" value="Thi_PPkinase"/>
</dbReference>
<sequence length="266" mass="29772">MSTSLVTHMWNTDFLDPGAASRNPSALIVLNQSFPLTIFTNLWLKCQWKIFADGGSNRVYDAFGPVERLRYLPHYIRGDMDSIRPEVRSWYAEQNVPVEQVDDQDSTDLMKCIAWIDRVEETQNVKLDIIILGGLSGRLDHTVHTLSVLHKLRSTRPRIFVVSDKSVGWVLDRGHHQIELDLRLVGPTCGLLPVGIASSELTTTGLKWNLVATESSFDGLVSTSNSVLPVPDVEHIGRVTVETTNPIWWCVESKGAGQETDVYVCD</sequence>
<dbReference type="NCBIfam" id="TIGR01378">
    <property type="entry name" value="thi_PPkinase"/>
    <property type="match status" value="1"/>
</dbReference>
<dbReference type="PANTHER" id="PTHR13622">
    <property type="entry name" value="THIAMIN PYROPHOSPHOKINASE"/>
    <property type="match status" value="1"/>
</dbReference>
<evidence type="ECO:0000256" key="3">
    <source>
        <dbReference type="ARBA" id="ARBA00022679"/>
    </source>
</evidence>
<dbReference type="CDD" id="cd07995">
    <property type="entry name" value="TPK"/>
    <property type="match status" value="1"/>
</dbReference>
<accession>A0A8H3E7X8</accession>
<dbReference type="InterPro" id="IPR007371">
    <property type="entry name" value="TPK_catalytic"/>
</dbReference>
<dbReference type="GO" id="GO:0005524">
    <property type="term" value="F:ATP binding"/>
    <property type="evidence" value="ECO:0007669"/>
    <property type="project" value="UniProtKB-UniRule"/>
</dbReference>
<dbReference type="Pfam" id="PF04263">
    <property type="entry name" value="TPK_catalytic"/>
    <property type="match status" value="1"/>
</dbReference>
<dbReference type="GO" id="GO:0016301">
    <property type="term" value="F:kinase activity"/>
    <property type="evidence" value="ECO:0007669"/>
    <property type="project" value="UniProtKB-UniRule"/>
</dbReference>
<keyword evidence="6 7" id="KW-0067">ATP-binding</keyword>
<dbReference type="Pfam" id="PF04265">
    <property type="entry name" value="TPK_B1_binding"/>
    <property type="match status" value="1"/>
</dbReference>
<dbReference type="GO" id="GO:0004788">
    <property type="term" value="F:thiamine diphosphokinase activity"/>
    <property type="evidence" value="ECO:0007669"/>
    <property type="project" value="UniProtKB-UniRule"/>
</dbReference>
<evidence type="ECO:0000256" key="5">
    <source>
        <dbReference type="ARBA" id="ARBA00022777"/>
    </source>
</evidence>
<dbReference type="InterPro" id="IPR016966">
    <property type="entry name" value="Thiamin_pyrophosphokinase_euk"/>
</dbReference>
<dbReference type="PIRSF" id="PIRSF031057">
    <property type="entry name" value="Thiamin_pyrophosphokinase"/>
    <property type="match status" value="1"/>
</dbReference>
<dbReference type="SMART" id="SM00983">
    <property type="entry name" value="TPK_B1_binding"/>
    <property type="match status" value="1"/>
</dbReference>
<dbReference type="EMBL" id="CAJNJQ010004698">
    <property type="protein sequence ID" value="CAE7213194.1"/>
    <property type="molecule type" value="Genomic_DNA"/>
</dbReference>
<comment type="pathway">
    <text evidence="1 7">Cofactor biosynthesis; thiamine diphosphate biosynthesis; thiamine diphosphate from thiamine: step 1/1.</text>
</comment>
<dbReference type="SUPFAM" id="SSF63999">
    <property type="entry name" value="Thiamin pyrophosphokinase, catalytic domain"/>
    <property type="match status" value="1"/>
</dbReference>
<dbReference type="SUPFAM" id="SSF63862">
    <property type="entry name" value="Thiamin pyrophosphokinase, substrate-binding domain"/>
    <property type="match status" value="1"/>
</dbReference>
<comment type="caution">
    <text evidence="9">The sequence shown here is derived from an EMBL/GenBank/DDBJ whole genome shotgun (WGS) entry which is preliminary data.</text>
</comment>
<dbReference type="EC" id="2.7.6.2" evidence="7"/>
<dbReference type="InterPro" id="IPR007373">
    <property type="entry name" value="Thiamin_PyroPKinase_B1-bd"/>
</dbReference>
<gene>
    <name evidence="9" type="ORF">RDB_LOCUS155438</name>
</gene>
<name>A0A8H3E7X8_9AGAM</name>
<evidence type="ECO:0000256" key="6">
    <source>
        <dbReference type="ARBA" id="ARBA00022840"/>
    </source>
</evidence>
<evidence type="ECO:0000256" key="2">
    <source>
        <dbReference type="ARBA" id="ARBA00006785"/>
    </source>
</evidence>
<evidence type="ECO:0000313" key="9">
    <source>
        <dbReference type="EMBL" id="CAE7213194.1"/>
    </source>
</evidence>
<evidence type="ECO:0000256" key="4">
    <source>
        <dbReference type="ARBA" id="ARBA00022741"/>
    </source>
</evidence>
<keyword evidence="5 7" id="KW-0418">Kinase</keyword>
<evidence type="ECO:0000313" key="10">
    <source>
        <dbReference type="Proteomes" id="UP000663827"/>
    </source>
</evidence>
<dbReference type="Proteomes" id="UP000663827">
    <property type="component" value="Unassembled WGS sequence"/>
</dbReference>
<keyword evidence="4 7" id="KW-0547">Nucleotide-binding</keyword>
<dbReference type="GO" id="GO:0006772">
    <property type="term" value="P:thiamine metabolic process"/>
    <property type="evidence" value="ECO:0007669"/>
    <property type="project" value="InterPro"/>
</dbReference>